<feature type="transmembrane region" description="Helical" evidence="6">
    <location>
        <begin position="430"/>
        <end position="449"/>
    </location>
</feature>
<dbReference type="PANTHER" id="PTHR42826">
    <property type="entry name" value="DICARBOXYLATE TRANSPORTER 2.1, CHLOROPLASTIC"/>
    <property type="match status" value="1"/>
</dbReference>
<comment type="similarity">
    <text evidence="2">Belongs to the SLC13A/DASS transporter (TC 2.A.47) family. DIT1 subfamily.</text>
</comment>
<name>A0A0Q9YL45_9GAMM</name>
<organism evidence="7">
    <name type="scientific">Candidatus Berkiella aquae</name>
    <dbReference type="NCBI Taxonomy" id="295108"/>
    <lineage>
        <taxon>Bacteria</taxon>
        <taxon>Pseudomonadati</taxon>
        <taxon>Pseudomonadota</taxon>
        <taxon>Gammaproteobacteria</taxon>
        <taxon>Candidatus Berkiellales</taxon>
        <taxon>Candidatus Berkiellaceae</taxon>
        <taxon>Candidatus Berkiella</taxon>
    </lineage>
</organism>
<dbReference type="AlphaFoldDB" id="A0A0Q9YL45"/>
<feature type="transmembrane region" description="Helical" evidence="6">
    <location>
        <begin position="372"/>
        <end position="389"/>
    </location>
</feature>
<keyword evidence="9" id="KW-1185">Reference proteome</keyword>
<keyword evidence="3 6" id="KW-0812">Transmembrane</keyword>
<comment type="caution">
    <text evidence="7">The sequence shown here is derived from an EMBL/GenBank/DDBJ whole genome shotgun (WGS) entry which is preliminary data.</text>
</comment>
<comment type="subcellular location">
    <subcellularLocation>
        <location evidence="1">Membrane</location>
        <topology evidence="1">Multi-pass membrane protein</topology>
    </subcellularLocation>
</comment>
<feature type="transmembrane region" description="Helical" evidence="6">
    <location>
        <begin position="96"/>
        <end position="123"/>
    </location>
</feature>
<sequence>MSQANATPHEKSDHHSLQVVPLLICLGLGLAGWFCPHPSALTDQAWHLVVIFVVTVFGLIIKPLPMGAVAIIAITVGILTKVITMQQAFNSFSSDVVWLVVFALFIAKGFNVTGLGRRIAYFFTALLGKKTLGLSYGLMATDLILAPAIPSVTGRSAGIVYPILQGIANSYKSFPNTDSARKIGAFLTATAFQVTVITSSMFMTAMAANPILTSLSKDQDISVSWGEWALAACVPGILSLAIIPWFIYKIYPPEIKETPFAQDNARAELKAMGKMHRNEWIMGLAAIVLLVLWIFGKQLGVAPVVAAMVGLILLLVTGVLEWKSLVKIDTAWETFVWFCVLIMLANLLKDYGVLSWFTSSVQGHFAGLDWKIAFPLLALIYFYTHYFFASSTAHVTSMYPAFLGLSIAIGTPPMLAAFVMIYFSNLFGGLTHYSLAPAPLLYGVGYVDIKTWWKIGFLTSVINILIWCTVGAAWWKFLGFW</sequence>
<evidence type="ECO:0000256" key="4">
    <source>
        <dbReference type="ARBA" id="ARBA00022989"/>
    </source>
</evidence>
<evidence type="ECO:0000256" key="1">
    <source>
        <dbReference type="ARBA" id="ARBA00004141"/>
    </source>
</evidence>
<feature type="transmembrane region" description="Helical" evidence="6">
    <location>
        <begin position="228"/>
        <end position="248"/>
    </location>
</feature>
<dbReference type="Pfam" id="PF00939">
    <property type="entry name" value="Na_sulph_symp"/>
    <property type="match status" value="1"/>
</dbReference>
<dbReference type="RefSeq" id="WP_075066229.1">
    <property type="nucleotide sequence ID" value="NZ_LKAJ02000001.1"/>
</dbReference>
<evidence type="ECO:0000313" key="7">
    <source>
        <dbReference type="EMBL" id="KRG21429.1"/>
    </source>
</evidence>
<protein>
    <submittedName>
        <fullName evidence="8">Anion permease</fullName>
    </submittedName>
    <submittedName>
        <fullName evidence="7">Putative malate transporter YflS</fullName>
    </submittedName>
</protein>
<dbReference type="InterPro" id="IPR001898">
    <property type="entry name" value="SLC13A/DASS"/>
</dbReference>
<feature type="transmembrane region" description="Helical" evidence="6">
    <location>
        <begin position="185"/>
        <end position="208"/>
    </location>
</feature>
<dbReference type="GO" id="GO:0022857">
    <property type="term" value="F:transmembrane transporter activity"/>
    <property type="evidence" value="ECO:0007669"/>
    <property type="project" value="InterPro"/>
</dbReference>
<evidence type="ECO:0000313" key="8">
    <source>
        <dbReference type="EMBL" id="MCS5710997.1"/>
    </source>
</evidence>
<reference evidence="8" key="3">
    <citation type="submission" date="2021-06" db="EMBL/GenBank/DDBJ databases">
        <title>Genomic Description and Analysis of Intracellular Bacteria, Candidatus Berkiella cookevillensis and Candidatus Berkiella aquae.</title>
        <authorList>
            <person name="Kidane D.T."/>
            <person name="Mehari Y.T."/>
            <person name="Rice F.C."/>
            <person name="Arivett B.A."/>
            <person name="Farone A.L."/>
            <person name="Berk S.G."/>
            <person name="Farone M.B."/>
        </authorList>
    </citation>
    <scope>NUCLEOTIDE SEQUENCE</scope>
    <source>
        <strain evidence="8">HT99</strain>
    </source>
</reference>
<dbReference type="PIRSF" id="PIRSF002457">
    <property type="entry name" value="DASS"/>
    <property type="match status" value="1"/>
</dbReference>
<dbReference type="PATRIC" id="fig|1590043.3.peg.1637"/>
<dbReference type="InterPro" id="IPR030676">
    <property type="entry name" value="CitT-rel"/>
</dbReference>
<evidence type="ECO:0000256" key="3">
    <source>
        <dbReference type="ARBA" id="ARBA00022692"/>
    </source>
</evidence>
<feature type="transmembrane region" description="Helical" evidence="6">
    <location>
        <begin position="280"/>
        <end position="296"/>
    </location>
</feature>
<keyword evidence="4 6" id="KW-1133">Transmembrane helix</keyword>
<dbReference type="Proteomes" id="UP000051497">
    <property type="component" value="Unassembled WGS sequence"/>
</dbReference>
<dbReference type="EMBL" id="LKAJ02000001">
    <property type="protein sequence ID" value="MCS5710997.1"/>
    <property type="molecule type" value="Genomic_DNA"/>
</dbReference>
<evidence type="ECO:0000313" key="9">
    <source>
        <dbReference type="Proteomes" id="UP000051497"/>
    </source>
</evidence>
<feature type="transmembrane region" description="Helical" evidence="6">
    <location>
        <begin position="15"/>
        <end position="33"/>
    </location>
</feature>
<dbReference type="OrthoDB" id="3170849at2"/>
<evidence type="ECO:0000256" key="5">
    <source>
        <dbReference type="ARBA" id="ARBA00023136"/>
    </source>
</evidence>
<gene>
    <name evidence="7" type="primary">yflS</name>
    <name evidence="8" type="ORF">HT99x_006105</name>
    <name evidence="7" type="ORF">HT99x_01605</name>
</gene>
<feature type="transmembrane region" description="Helical" evidence="6">
    <location>
        <begin position="456"/>
        <end position="475"/>
    </location>
</feature>
<reference evidence="7" key="1">
    <citation type="submission" date="2015-09" db="EMBL/GenBank/DDBJ databases">
        <title>Draft Genome Sequences of Two Novel Amoeba-resistant Intranuclear Bacteria, Candidatus Berkiella cookevillensis and Candidatus Berkiella aquae.</title>
        <authorList>
            <person name="Mehari Y.T."/>
            <person name="Arivett B.A."/>
            <person name="Farone A.L."/>
            <person name="Gunderson J.H."/>
            <person name="Farone M.B."/>
        </authorList>
    </citation>
    <scope>NUCLEOTIDE SEQUENCE [LARGE SCALE GENOMIC DNA]</scope>
    <source>
        <strain evidence="7">HT99</strain>
    </source>
</reference>
<dbReference type="EMBL" id="LKAJ01000005">
    <property type="protein sequence ID" value="KRG21429.1"/>
    <property type="molecule type" value="Genomic_DNA"/>
</dbReference>
<dbReference type="NCBIfam" id="TIGR00785">
    <property type="entry name" value="dass"/>
    <property type="match status" value="1"/>
</dbReference>
<feature type="transmembrane region" description="Helical" evidence="6">
    <location>
        <begin position="45"/>
        <end position="61"/>
    </location>
</feature>
<reference evidence="8" key="2">
    <citation type="journal article" date="2016" name="Genome Announc.">
        <title>Draft Genome Sequences of Two Novel Amoeba-Resistant Intranuclear Bacteria, 'Candidatus Berkiella cookevillensis' and 'Candidatus Berkiella aquae'.</title>
        <authorList>
            <person name="Mehari Y.T."/>
            <person name="Arivett B.A."/>
            <person name="Farone A.L."/>
            <person name="Gunderson J.H."/>
            <person name="Farone M.B."/>
        </authorList>
    </citation>
    <scope>NUCLEOTIDE SEQUENCE</scope>
    <source>
        <strain evidence="8">HT99</strain>
    </source>
</reference>
<dbReference type="STRING" id="295108.HT99x_01605"/>
<proteinExistence type="inferred from homology"/>
<feature type="transmembrane region" description="Helical" evidence="6">
    <location>
        <begin position="401"/>
        <end position="424"/>
    </location>
</feature>
<dbReference type="GO" id="GO:0016020">
    <property type="term" value="C:membrane"/>
    <property type="evidence" value="ECO:0007669"/>
    <property type="project" value="UniProtKB-SubCell"/>
</dbReference>
<feature type="transmembrane region" description="Helical" evidence="6">
    <location>
        <begin position="302"/>
        <end position="322"/>
    </location>
</feature>
<evidence type="ECO:0000256" key="2">
    <source>
        <dbReference type="ARBA" id="ARBA00007349"/>
    </source>
</evidence>
<feature type="transmembrane region" description="Helical" evidence="6">
    <location>
        <begin position="334"/>
        <end position="352"/>
    </location>
</feature>
<accession>A0A0Q9YL45</accession>
<keyword evidence="5 6" id="KW-0472">Membrane</keyword>
<evidence type="ECO:0000256" key="6">
    <source>
        <dbReference type="SAM" id="Phobius"/>
    </source>
</evidence>